<dbReference type="InterPro" id="IPR016024">
    <property type="entry name" value="ARM-type_fold"/>
</dbReference>
<reference evidence="2" key="1">
    <citation type="journal article" date="2021" name="Proc. Natl. Acad. Sci. U.S.A.">
        <title>A Catalog of Tens of Thousands of Viruses from Human Metagenomes Reveals Hidden Associations with Chronic Diseases.</title>
        <authorList>
            <person name="Tisza M.J."/>
            <person name="Buck C.B."/>
        </authorList>
    </citation>
    <scope>NUCLEOTIDE SEQUENCE</scope>
    <source>
        <strain evidence="2">CtcuE16</strain>
    </source>
</reference>
<dbReference type="SUPFAM" id="SSF48371">
    <property type="entry name" value="ARM repeat"/>
    <property type="match status" value="1"/>
</dbReference>
<evidence type="ECO:0000256" key="1">
    <source>
        <dbReference type="SAM" id="MobiDB-lite"/>
    </source>
</evidence>
<feature type="region of interest" description="Disordered" evidence="1">
    <location>
        <begin position="582"/>
        <end position="602"/>
    </location>
</feature>
<organism evidence="2">
    <name type="scientific">Siphoviridae sp. ctcuE16</name>
    <dbReference type="NCBI Taxonomy" id="2826397"/>
    <lineage>
        <taxon>Viruses</taxon>
        <taxon>Duplodnaviria</taxon>
        <taxon>Heunggongvirae</taxon>
        <taxon>Uroviricota</taxon>
        <taxon>Caudoviricetes</taxon>
    </lineage>
</organism>
<accession>A0A8S5QXG5</accession>
<protein>
    <submittedName>
        <fullName evidence="2">Tail tape measure protein</fullName>
    </submittedName>
</protein>
<evidence type="ECO:0000313" key="2">
    <source>
        <dbReference type="EMBL" id="DAE23413.1"/>
    </source>
</evidence>
<name>A0A8S5QXG5_9CAUD</name>
<feature type="compositionally biased region" description="Low complexity" evidence="1">
    <location>
        <begin position="587"/>
        <end position="602"/>
    </location>
</feature>
<proteinExistence type="predicted"/>
<dbReference type="EMBL" id="BK015753">
    <property type="protein sequence ID" value="DAE23413.1"/>
    <property type="molecule type" value="Genomic_DNA"/>
</dbReference>
<sequence length="936" mass="100272">MSTQAAAKIGEISLAAAGAATAAIAALSKSAIECYGDYEQLIGGVETLFKDSADVIKGYSEEAFRTVGMSANEYMETVTGFSASLISSMGNDTEAAAEKANTALSDMSDNANKMGSDLESIKNAYSGFSKQNYTMLDNLKIGYGGTKSEMERLLADAEKLQKSKGVDVSYDISSFADIVDAIHVIQTEMDITGTTAKEASSTIQGSISAAKAAWQNLLTGMSDPTQDFDKLLNDVVESVVTVSDNLAPRIMAVLPTMATGITELTENLLPLIPETVEQMLPSVIDGANSIVSALLNTLSFFADTAIPIVTENADEIIGTLISGIVSAAPNLAGSAAQLCTSIAEAILSNADIITEGASDIVTALADGISNNLDSLIPSAIDAALTVAETILENADKLSEAAASLIDGLANGITASIPILAEKAPDIVSKLFDALVDSSEILIDAGVDFCTVIADELIHYDWSTAAEQMMLSLSDAVDNAQKHVMLGIDNLLGGDVYGGDINNVASTAMVGYMRDGIDDTVQMIEDGQKAVSEAYDKGMQEINEHFGLTAADMSGKEWLEAEAEREANAKAVLEREKKRAEEWKKAQENSAAENQSAAEAISEQRTLAETAAEQMNDEELKSQWQKLDHEYAMGIIADEDALYQKRLELLRKYGDESNTEHWGYYEKLRAYEQEQQKKALDDREDSQNKAIKSAGESLDDLNALYQKKYSDMLTAQSDYRSRLMAVGGSVFSVEKETDEDGNETTIYKVNDIEKQIAAMEKYHADIKALKEDGASSALLEELNSMSAEDGAKMAEYLAGMSEEERQKVIELYKRKEQIADDLSADLYAKDAENMQNAFAAALTDMGVNAYDSGAAAAEQFASGFGGKLSELMNISAFTQVSGTVATEVSYKNAAENSGNRNVNVNVEVTGGDLTLDSKVCGEYSLDYTQSVNVQKGR</sequence>